<accession>A0A6P0UMS6</accession>
<dbReference type="SUPFAM" id="SSF75005">
    <property type="entry name" value="Arabinanase/levansucrase/invertase"/>
    <property type="match status" value="1"/>
</dbReference>
<dbReference type="GO" id="GO:0016757">
    <property type="term" value="F:glycosyltransferase activity"/>
    <property type="evidence" value="ECO:0007669"/>
    <property type="project" value="UniProtKB-KW"/>
</dbReference>
<evidence type="ECO:0000256" key="1">
    <source>
        <dbReference type="ARBA" id="ARBA00022676"/>
    </source>
</evidence>
<comment type="caution">
    <text evidence="4">The sequence shown here is derived from an EMBL/GenBank/DDBJ whole genome shotgun (WGS) entry which is preliminary data.</text>
</comment>
<reference evidence="4 5" key="1">
    <citation type="submission" date="2020-01" db="EMBL/GenBank/DDBJ databases">
        <title>Muriicola jejuensis KCTC 22299.</title>
        <authorList>
            <person name="Wang G."/>
        </authorList>
    </citation>
    <scope>NUCLEOTIDE SEQUENCE [LARGE SCALE GENOMIC DNA]</scope>
    <source>
        <strain evidence="4 5">KCTC 22299</strain>
    </source>
</reference>
<dbReference type="PIRSF" id="PIRSF016202">
    <property type="entry name" value="PH1107"/>
    <property type="match status" value="1"/>
</dbReference>
<keyword evidence="5" id="KW-1185">Reference proteome</keyword>
<proteinExistence type="inferred from homology"/>
<keyword evidence="1" id="KW-0328">Glycosyltransferase</keyword>
<gene>
    <name evidence="4" type="ORF">GWK09_13670</name>
</gene>
<dbReference type="RefSeq" id="WP_163694030.1">
    <property type="nucleotide sequence ID" value="NZ_FXTW01000003.1"/>
</dbReference>
<comment type="similarity">
    <text evidence="3">Belongs to the glycosyl hydrolase 130 family.</text>
</comment>
<dbReference type="InterPro" id="IPR007184">
    <property type="entry name" value="Mannoside_phosphorylase"/>
</dbReference>
<dbReference type="EMBL" id="JAABOP010000005">
    <property type="protein sequence ID" value="NER11576.1"/>
    <property type="molecule type" value="Genomic_DNA"/>
</dbReference>
<dbReference type="Proteomes" id="UP000468443">
    <property type="component" value="Unassembled WGS sequence"/>
</dbReference>
<protein>
    <recommendedName>
        <fullName evidence="6">Pesticidal protein Cry15Aa</fullName>
    </recommendedName>
</protein>
<keyword evidence="2" id="KW-0808">Transferase</keyword>
<dbReference type="AlphaFoldDB" id="A0A6P0UMS6"/>
<name>A0A6P0UMS6_9FLAO</name>
<sequence>MTKTWIIVPSLTFFLLQMAMGQDPWLLGFEKPPFNPILAADSTAQFTDPLSGATVHWQKADVFNPGAIVRNDTVFLLFRAEDDPDAILGGRTSRIGLAYSTDGLQFEKYAHPVLFPSKDGFGIWDQPGGVEDPRVVELPDGTYLMLYTSWNRKVARLSAAISNDLREWEKKGPVFNAAYGGRFMNAWSKSGSVVTELVDGRLVAKKILDRYWMYWGELFMNLASSEDGIHWEPLLDEHGDLLRVFEPTLNDFDSHLVEPGPPALYTENGILVLYNGKNLSGEGAGSTVPENTYCGGQVLFGKENPARFLRRLEEPFICPSLPHEVSGQYEAGTTFIEGLVYFRDQWFLYYGTADSMVGVAVARDD</sequence>
<evidence type="ECO:0000313" key="5">
    <source>
        <dbReference type="Proteomes" id="UP000468443"/>
    </source>
</evidence>
<dbReference type="Gene3D" id="2.115.10.20">
    <property type="entry name" value="Glycosyl hydrolase domain, family 43"/>
    <property type="match status" value="1"/>
</dbReference>
<evidence type="ECO:0000256" key="2">
    <source>
        <dbReference type="ARBA" id="ARBA00022679"/>
    </source>
</evidence>
<dbReference type="PANTHER" id="PTHR34106:SF5">
    <property type="entry name" value="GLYCOSIDASE"/>
    <property type="match status" value="1"/>
</dbReference>
<dbReference type="Pfam" id="PF04041">
    <property type="entry name" value="Glyco_hydro_130"/>
    <property type="match status" value="1"/>
</dbReference>
<dbReference type="CDD" id="cd18610">
    <property type="entry name" value="GH130_BT3780-like"/>
    <property type="match status" value="1"/>
</dbReference>
<dbReference type="PANTHER" id="PTHR34106">
    <property type="entry name" value="GLYCOSIDASE"/>
    <property type="match status" value="1"/>
</dbReference>
<dbReference type="InterPro" id="IPR023296">
    <property type="entry name" value="Glyco_hydro_beta-prop_sf"/>
</dbReference>
<evidence type="ECO:0008006" key="6">
    <source>
        <dbReference type="Google" id="ProtNLM"/>
    </source>
</evidence>
<evidence type="ECO:0000256" key="3">
    <source>
        <dbReference type="ARBA" id="ARBA00024356"/>
    </source>
</evidence>
<organism evidence="4 5">
    <name type="scientific">Muriicola jejuensis</name>
    <dbReference type="NCBI Taxonomy" id="504488"/>
    <lineage>
        <taxon>Bacteria</taxon>
        <taxon>Pseudomonadati</taxon>
        <taxon>Bacteroidota</taxon>
        <taxon>Flavobacteriia</taxon>
        <taxon>Flavobacteriales</taxon>
        <taxon>Flavobacteriaceae</taxon>
        <taxon>Muriicola</taxon>
    </lineage>
</organism>
<evidence type="ECO:0000313" key="4">
    <source>
        <dbReference type="EMBL" id="NER11576.1"/>
    </source>
</evidence>